<keyword evidence="3 7" id="KW-0479">Metal-binding</keyword>
<evidence type="ECO:0000256" key="1">
    <source>
        <dbReference type="ARBA" id="ARBA00001971"/>
    </source>
</evidence>
<comment type="cofactor">
    <cofactor evidence="1 7">
        <name>heme</name>
        <dbReference type="ChEBI" id="CHEBI:30413"/>
    </cofactor>
</comment>
<dbReference type="InterPro" id="IPR001128">
    <property type="entry name" value="Cyt_P450"/>
</dbReference>
<dbReference type="InterPro" id="IPR036396">
    <property type="entry name" value="Cyt_P450_sf"/>
</dbReference>
<dbReference type="CDD" id="cd11082">
    <property type="entry name" value="CYP61_CYP710"/>
    <property type="match status" value="1"/>
</dbReference>
<gene>
    <name evidence="10" type="ORF">GpartN1_g5747.t1</name>
</gene>
<keyword evidence="11" id="KW-1185">Reference proteome</keyword>
<keyword evidence="4 8" id="KW-0560">Oxidoreductase</keyword>
<dbReference type="GO" id="GO:0005506">
    <property type="term" value="F:iron ion binding"/>
    <property type="evidence" value="ECO:0007669"/>
    <property type="project" value="InterPro"/>
</dbReference>
<evidence type="ECO:0000256" key="9">
    <source>
        <dbReference type="SAM" id="Phobius"/>
    </source>
</evidence>
<dbReference type="Proteomes" id="UP001061958">
    <property type="component" value="Unassembled WGS sequence"/>
</dbReference>
<dbReference type="GO" id="GO:0000249">
    <property type="term" value="F:C-22 sterol desaturase (NADPH) activity"/>
    <property type="evidence" value="ECO:0007669"/>
    <property type="project" value="UniProtKB-EC"/>
</dbReference>
<dbReference type="PROSITE" id="PS00086">
    <property type="entry name" value="CYTOCHROME_P450"/>
    <property type="match status" value="1"/>
</dbReference>
<reference evidence="10" key="2">
    <citation type="submission" date="2022-01" db="EMBL/GenBank/DDBJ databases">
        <authorList>
            <person name="Hirooka S."/>
            <person name="Miyagishima S.Y."/>
        </authorList>
    </citation>
    <scope>NUCLEOTIDE SEQUENCE</scope>
    <source>
        <strain evidence="10">NBRC 102759</strain>
    </source>
</reference>
<dbReference type="GO" id="GO:0004497">
    <property type="term" value="F:monooxygenase activity"/>
    <property type="evidence" value="ECO:0007669"/>
    <property type="project" value="UniProtKB-KW"/>
</dbReference>
<evidence type="ECO:0000256" key="3">
    <source>
        <dbReference type="ARBA" id="ARBA00022723"/>
    </source>
</evidence>
<evidence type="ECO:0000256" key="4">
    <source>
        <dbReference type="ARBA" id="ARBA00023002"/>
    </source>
</evidence>
<feature type="binding site" description="axial binding residue" evidence="7">
    <location>
        <position position="443"/>
    </location>
    <ligand>
        <name>heme</name>
        <dbReference type="ChEBI" id="CHEBI:30413"/>
    </ligand>
    <ligandPart>
        <name>Fe</name>
        <dbReference type="ChEBI" id="CHEBI:18248"/>
    </ligandPart>
</feature>
<dbReference type="PRINTS" id="PR00465">
    <property type="entry name" value="EP450IV"/>
</dbReference>
<keyword evidence="8" id="KW-0503">Monooxygenase</keyword>
<dbReference type="GO" id="GO:0016125">
    <property type="term" value="P:sterol metabolic process"/>
    <property type="evidence" value="ECO:0007669"/>
    <property type="project" value="TreeGrafter"/>
</dbReference>
<sequence>MKIVSLDSLSSGNLILLLVFITILCYVILEQLHYFWWKSSSKLPGPSFTLPFLGSIIEMVKNPYQFWEKQRMFDPQGVSANFLVGRITLFVTDSALVRAILNNNSARTFLLALHPSARLILGKNNIAFMHGQEHKELRKSFLSLFTRKALGVYLTLQETSIKSHLQKWIQLSKENNEMEMSFHCRDLNLETSQYVFAGPYIGERRDEFCHWYITVTKAFISAPVFFPGTNLWKAYFARKKIVALLENAVIQSKKYIGNGGSPRCLLDFWTQRVLEEIEEATQQGKAVPSYSNDRKMAETLMDFLFASQDASTASLTWTLALMSDYPDVLKKVQEEQKRLRPNHEPLTFELVESMTYTRQVVKEILRYRPPAVMVPQNAMGNVPLTDNVTVPKGSFVMPSIWSSCMQGFPNAYKFDPDRMSPERQEDIKYRQNYLTFGIGPHVCVGREYAVNNLIAFLALISTECNFQRYRTKKSDDIIYLPTIYPGDCLMKFV</sequence>
<dbReference type="GO" id="GO:0020037">
    <property type="term" value="F:heme binding"/>
    <property type="evidence" value="ECO:0007669"/>
    <property type="project" value="InterPro"/>
</dbReference>
<dbReference type="PANTHER" id="PTHR24286">
    <property type="entry name" value="CYTOCHROME P450 26"/>
    <property type="match status" value="1"/>
</dbReference>
<dbReference type="EC" id="1.14.19.41" evidence="6"/>
<dbReference type="Pfam" id="PF00067">
    <property type="entry name" value="p450"/>
    <property type="match status" value="1"/>
</dbReference>
<accession>A0A9C7Q0H0</accession>
<dbReference type="InterPro" id="IPR002403">
    <property type="entry name" value="Cyt_P450_E_grp-IV"/>
</dbReference>
<reference evidence="10" key="1">
    <citation type="journal article" date="2022" name="Proc. Natl. Acad. Sci. U.S.A.">
        <title>Life cycle and functional genomics of the unicellular red alga Galdieria for elucidating algal and plant evolution and industrial use.</title>
        <authorList>
            <person name="Hirooka S."/>
            <person name="Itabashi T."/>
            <person name="Ichinose T.M."/>
            <person name="Onuma R."/>
            <person name="Fujiwara T."/>
            <person name="Yamashita S."/>
            <person name="Jong L.W."/>
            <person name="Tomita R."/>
            <person name="Iwane A.H."/>
            <person name="Miyagishima S.Y."/>
        </authorList>
    </citation>
    <scope>NUCLEOTIDE SEQUENCE</scope>
    <source>
        <strain evidence="10">NBRC 102759</strain>
    </source>
</reference>
<protein>
    <recommendedName>
        <fullName evidence="6">sterol 22-desaturase</fullName>
        <ecNumber evidence="6">1.14.19.41</ecNumber>
    </recommendedName>
</protein>
<evidence type="ECO:0000256" key="5">
    <source>
        <dbReference type="ARBA" id="ARBA00023004"/>
    </source>
</evidence>
<evidence type="ECO:0000256" key="2">
    <source>
        <dbReference type="ARBA" id="ARBA00010617"/>
    </source>
</evidence>
<dbReference type="PRINTS" id="PR00385">
    <property type="entry name" value="P450"/>
</dbReference>
<proteinExistence type="inferred from homology"/>
<dbReference type="AlphaFoldDB" id="A0A9C7Q0H0"/>
<organism evidence="10 11">
    <name type="scientific">Galdieria partita</name>
    <dbReference type="NCBI Taxonomy" id="83374"/>
    <lineage>
        <taxon>Eukaryota</taxon>
        <taxon>Rhodophyta</taxon>
        <taxon>Bangiophyceae</taxon>
        <taxon>Galdieriales</taxon>
        <taxon>Galdieriaceae</taxon>
        <taxon>Galdieria</taxon>
    </lineage>
</organism>
<keyword evidence="9" id="KW-0812">Transmembrane</keyword>
<feature type="transmembrane region" description="Helical" evidence="9">
    <location>
        <begin position="12"/>
        <end position="37"/>
    </location>
</feature>
<evidence type="ECO:0000256" key="8">
    <source>
        <dbReference type="RuleBase" id="RU000461"/>
    </source>
</evidence>
<dbReference type="SUPFAM" id="SSF48264">
    <property type="entry name" value="Cytochrome P450"/>
    <property type="match status" value="1"/>
</dbReference>
<dbReference type="EMBL" id="BQMJ01000049">
    <property type="protein sequence ID" value="GJQ13956.1"/>
    <property type="molecule type" value="Genomic_DNA"/>
</dbReference>
<comment type="caution">
    <text evidence="10">The sequence shown here is derived from an EMBL/GenBank/DDBJ whole genome shotgun (WGS) entry which is preliminary data.</text>
</comment>
<comment type="similarity">
    <text evidence="2 8">Belongs to the cytochrome P450 family.</text>
</comment>
<dbReference type="OrthoDB" id="1372046at2759"/>
<evidence type="ECO:0000313" key="11">
    <source>
        <dbReference type="Proteomes" id="UP001061958"/>
    </source>
</evidence>
<dbReference type="PANTHER" id="PTHR24286:SF228">
    <property type="entry name" value="C-22 STEROL DESATURASE ERG5"/>
    <property type="match status" value="1"/>
</dbReference>
<name>A0A9C7Q0H0_9RHOD</name>
<keyword evidence="9" id="KW-1133">Transmembrane helix</keyword>
<evidence type="ECO:0000313" key="10">
    <source>
        <dbReference type="EMBL" id="GJQ13956.1"/>
    </source>
</evidence>
<evidence type="ECO:0000256" key="7">
    <source>
        <dbReference type="PIRSR" id="PIRSR602403-1"/>
    </source>
</evidence>
<evidence type="ECO:0000256" key="6">
    <source>
        <dbReference type="ARBA" id="ARBA00039038"/>
    </source>
</evidence>
<keyword evidence="9" id="KW-0472">Membrane</keyword>
<dbReference type="InterPro" id="IPR017972">
    <property type="entry name" value="Cyt_P450_CS"/>
</dbReference>
<keyword evidence="7 8" id="KW-0349">Heme</keyword>
<keyword evidence="5 7" id="KW-0408">Iron</keyword>
<dbReference type="Gene3D" id="1.10.630.10">
    <property type="entry name" value="Cytochrome P450"/>
    <property type="match status" value="1"/>
</dbReference>